<keyword evidence="2" id="KW-1185">Reference proteome</keyword>
<sequence length="52" mass="5782">MIHYLIPLLPRCNERALTNCREKPRRTHGTGCGEVSGLLESPGTVQYEAVTI</sequence>
<protein>
    <submittedName>
        <fullName evidence="1">Uncharacterized protein</fullName>
    </submittedName>
</protein>
<dbReference type="Proteomes" id="UP000008493">
    <property type="component" value="Unassembled WGS sequence"/>
</dbReference>
<name>K5XI29_AGABU</name>
<organism evidence="1 2">
    <name type="scientific">Agaricus bisporus var. burnettii (strain JB137-S8 / ATCC MYA-4627 / FGSC 10392)</name>
    <name type="common">White button mushroom</name>
    <dbReference type="NCBI Taxonomy" id="597362"/>
    <lineage>
        <taxon>Eukaryota</taxon>
        <taxon>Fungi</taxon>
        <taxon>Dikarya</taxon>
        <taxon>Basidiomycota</taxon>
        <taxon>Agaricomycotina</taxon>
        <taxon>Agaricomycetes</taxon>
        <taxon>Agaricomycetidae</taxon>
        <taxon>Agaricales</taxon>
        <taxon>Agaricineae</taxon>
        <taxon>Agaricaceae</taxon>
        <taxon>Agaricus</taxon>
    </lineage>
</organism>
<dbReference type="HOGENOM" id="CLU_3086666_0_0_1"/>
<evidence type="ECO:0000313" key="2">
    <source>
        <dbReference type="Proteomes" id="UP000008493"/>
    </source>
</evidence>
<accession>K5XI29</accession>
<dbReference type="KEGG" id="abp:AGABI1DRAFT111614"/>
<dbReference type="AlphaFoldDB" id="K5XI29"/>
<dbReference type="EMBL" id="JH971386">
    <property type="protein sequence ID" value="EKM83113.1"/>
    <property type="molecule type" value="Genomic_DNA"/>
</dbReference>
<reference evidence="2" key="1">
    <citation type="journal article" date="2012" name="Proc. Natl. Acad. Sci. U.S.A.">
        <title>Genome sequence of the button mushroom Agaricus bisporus reveals mechanisms governing adaptation to a humic-rich ecological niche.</title>
        <authorList>
            <person name="Morin E."/>
            <person name="Kohler A."/>
            <person name="Baker A.R."/>
            <person name="Foulongne-Oriol M."/>
            <person name="Lombard V."/>
            <person name="Nagy L.G."/>
            <person name="Ohm R.A."/>
            <person name="Patyshakuliyeva A."/>
            <person name="Brun A."/>
            <person name="Aerts A.L."/>
            <person name="Bailey A.M."/>
            <person name="Billette C."/>
            <person name="Coutinho P.M."/>
            <person name="Deakin G."/>
            <person name="Doddapaneni H."/>
            <person name="Floudas D."/>
            <person name="Grimwood J."/>
            <person name="Hilden K."/>
            <person name="Kuees U."/>
            <person name="LaButti K.M."/>
            <person name="Lapidus A."/>
            <person name="Lindquist E.A."/>
            <person name="Lucas S.M."/>
            <person name="Murat C."/>
            <person name="Riley R.W."/>
            <person name="Salamov A.A."/>
            <person name="Schmutz J."/>
            <person name="Subramanian V."/>
            <person name="Woesten H.A.B."/>
            <person name="Xu J."/>
            <person name="Eastwood D.C."/>
            <person name="Foster G.D."/>
            <person name="Sonnenberg A.S."/>
            <person name="Cullen D."/>
            <person name="de Vries R.P."/>
            <person name="Lundell T."/>
            <person name="Hibbett D.S."/>
            <person name="Henrissat B."/>
            <person name="Burton K.S."/>
            <person name="Kerrigan R.W."/>
            <person name="Challen M.P."/>
            <person name="Grigoriev I.V."/>
            <person name="Martin F."/>
        </authorList>
    </citation>
    <scope>NUCLEOTIDE SEQUENCE [LARGE SCALE GENOMIC DNA]</scope>
    <source>
        <strain evidence="2">JB137-S8 / ATCC MYA-4627 / FGSC 10392</strain>
    </source>
</reference>
<dbReference type="RefSeq" id="XP_007326947.1">
    <property type="nucleotide sequence ID" value="XM_007326885.1"/>
</dbReference>
<gene>
    <name evidence="1" type="ORF">AGABI1DRAFT_111614</name>
</gene>
<evidence type="ECO:0000313" key="1">
    <source>
        <dbReference type="EMBL" id="EKM83113.1"/>
    </source>
</evidence>
<dbReference type="InParanoid" id="K5XI29"/>
<dbReference type="GeneID" id="18823354"/>
<proteinExistence type="predicted"/>